<dbReference type="CDD" id="cd18020">
    <property type="entry name" value="DEXHc_ASCC3_1"/>
    <property type="match status" value="1"/>
</dbReference>
<dbReference type="InterPro" id="IPR035892">
    <property type="entry name" value="C2_domain_sf"/>
</dbReference>
<organism evidence="8 9">
    <name type="scientific">Vanrija humicola</name>
    <name type="common">Yeast</name>
    <name type="synonym">Cryptococcus humicola</name>
    <dbReference type="NCBI Taxonomy" id="5417"/>
    <lineage>
        <taxon>Eukaryota</taxon>
        <taxon>Fungi</taxon>
        <taxon>Dikarya</taxon>
        <taxon>Basidiomycota</taxon>
        <taxon>Agaricomycotina</taxon>
        <taxon>Tremellomycetes</taxon>
        <taxon>Trichosporonales</taxon>
        <taxon>Trichosporonaceae</taxon>
        <taxon>Vanrija</taxon>
    </lineage>
</organism>
<evidence type="ECO:0000256" key="5">
    <source>
        <dbReference type="SAM" id="MobiDB-lite"/>
    </source>
</evidence>
<dbReference type="SMART" id="SM00490">
    <property type="entry name" value="HELICc"/>
    <property type="match status" value="1"/>
</dbReference>
<dbReference type="InterPro" id="IPR036390">
    <property type="entry name" value="WH_DNA-bd_sf"/>
</dbReference>
<dbReference type="GO" id="GO:0005524">
    <property type="term" value="F:ATP binding"/>
    <property type="evidence" value="ECO:0007669"/>
    <property type="project" value="UniProtKB-KW"/>
</dbReference>
<dbReference type="SUPFAM" id="SSF52540">
    <property type="entry name" value="P-loop containing nucleoside triphosphate hydrolases"/>
    <property type="match status" value="4"/>
</dbReference>
<feature type="compositionally biased region" description="Acidic residues" evidence="5">
    <location>
        <begin position="1633"/>
        <end position="1647"/>
    </location>
</feature>
<dbReference type="Pfam" id="PF00271">
    <property type="entry name" value="Helicase_C"/>
    <property type="match status" value="1"/>
</dbReference>
<dbReference type="SMART" id="SM00487">
    <property type="entry name" value="DEXDc"/>
    <property type="match status" value="2"/>
</dbReference>
<evidence type="ECO:0000259" key="7">
    <source>
        <dbReference type="PROSITE" id="PS51194"/>
    </source>
</evidence>
<dbReference type="Gene3D" id="2.60.40.150">
    <property type="entry name" value="C2 domain"/>
    <property type="match status" value="1"/>
</dbReference>
<proteinExistence type="predicted"/>
<feature type="domain" description="Helicase ATP-binding" evidence="6">
    <location>
        <begin position="1099"/>
        <end position="1268"/>
    </location>
</feature>
<dbReference type="InterPro" id="IPR004179">
    <property type="entry name" value="Sec63-dom"/>
</dbReference>
<dbReference type="InterPro" id="IPR001650">
    <property type="entry name" value="Helicase_C-like"/>
</dbReference>
<dbReference type="FunFam" id="3.40.50.300:FF:000062">
    <property type="entry name" value="U5 small nuclear ribonucleoprotein helicase"/>
    <property type="match status" value="1"/>
</dbReference>
<dbReference type="SUPFAM" id="SSF158702">
    <property type="entry name" value="Sec63 N-terminal domain-like"/>
    <property type="match status" value="1"/>
</dbReference>
<dbReference type="SUPFAM" id="SSF46785">
    <property type="entry name" value="Winged helix' DNA-binding domain"/>
    <property type="match status" value="1"/>
</dbReference>
<evidence type="ECO:0000259" key="6">
    <source>
        <dbReference type="PROSITE" id="PS51192"/>
    </source>
</evidence>
<dbReference type="PROSITE" id="PS51192">
    <property type="entry name" value="HELICASE_ATP_BIND_1"/>
    <property type="match status" value="2"/>
</dbReference>
<dbReference type="Gene3D" id="3.40.50.300">
    <property type="entry name" value="P-loop containing nucleotide triphosphate hydrolases"/>
    <property type="match status" value="4"/>
</dbReference>
<dbReference type="PROSITE" id="PS51194">
    <property type="entry name" value="HELICASE_CTER"/>
    <property type="match status" value="1"/>
</dbReference>
<evidence type="ECO:0000256" key="1">
    <source>
        <dbReference type="ARBA" id="ARBA00022741"/>
    </source>
</evidence>
<keyword evidence="3" id="KW-0347">Helicase</keyword>
<dbReference type="Pfam" id="PF00270">
    <property type="entry name" value="DEAD"/>
    <property type="match status" value="2"/>
</dbReference>
<dbReference type="PANTHER" id="PTHR47961">
    <property type="entry name" value="DNA POLYMERASE THETA, PUTATIVE (AFU_ORTHOLOGUE AFUA_1G05260)-RELATED"/>
    <property type="match status" value="1"/>
</dbReference>
<dbReference type="Proteomes" id="UP000473826">
    <property type="component" value="Unassembled WGS sequence"/>
</dbReference>
<dbReference type="FunFam" id="1.10.3380.10:FF:000001">
    <property type="entry name" value="U5 small nuclear ribonucleoprotein helicase"/>
    <property type="match status" value="1"/>
</dbReference>
<dbReference type="InterPro" id="IPR014001">
    <property type="entry name" value="Helicase_ATP-bd"/>
</dbReference>
<dbReference type="Pfam" id="PF02889">
    <property type="entry name" value="Sec63"/>
    <property type="match status" value="1"/>
</dbReference>
<dbReference type="Pfam" id="PF23445">
    <property type="entry name" value="WHD_SNRNP200"/>
    <property type="match status" value="1"/>
</dbReference>
<protein>
    <submittedName>
        <fullName evidence="8">Uncharacterized protein</fullName>
    </submittedName>
</protein>
<dbReference type="Gene3D" id="1.10.3380.10">
    <property type="entry name" value="Sec63 N-terminal domain-like domain"/>
    <property type="match status" value="1"/>
</dbReference>
<dbReference type="FunFam" id="1.10.10.10:FF:000024">
    <property type="entry name" value="U5 small nuclear ribonucleoprotein helicase"/>
    <property type="match status" value="1"/>
</dbReference>
<dbReference type="InterPro" id="IPR057842">
    <property type="entry name" value="WH_MER3"/>
</dbReference>
<keyword evidence="9" id="KW-1185">Reference proteome</keyword>
<dbReference type="InterPro" id="IPR050474">
    <property type="entry name" value="Hel308_SKI2-like"/>
</dbReference>
<dbReference type="FunFam" id="3.40.50.300:FF:000102">
    <property type="entry name" value="RNA helicase, activating signal cointegrator 1"/>
    <property type="match status" value="1"/>
</dbReference>
<reference evidence="8 9" key="1">
    <citation type="journal article" date="2019" name="PLoS Genet.">
        <title>Convergent evolution of linked mating-type loci in basidiomycete fungi.</title>
        <authorList>
            <person name="Sun S."/>
            <person name="Coelho M.A."/>
            <person name="Heitman J."/>
            <person name="Nowrousian M."/>
        </authorList>
    </citation>
    <scope>NUCLEOTIDE SEQUENCE [LARGE SCALE GENOMIC DNA]</scope>
    <source>
        <strain evidence="8 9">CBS 4282</strain>
    </source>
</reference>
<gene>
    <name evidence="8" type="ORF">VHUM_00328</name>
</gene>
<dbReference type="InterPro" id="IPR036388">
    <property type="entry name" value="WH-like_DNA-bd_sf"/>
</dbReference>
<feature type="domain" description="Helicase ATP-binding" evidence="6">
    <location>
        <begin position="239"/>
        <end position="430"/>
    </location>
</feature>
<dbReference type="EMBL" id="QKWK01000001">
    <property type="protein sequence ID" value="TXT15825.1"/>
    <property type="molecule type" value="Genomic_DNA"/>
</dbReference>
<evidence type="ECO:0000256" key="4">
    <source>
        <dbReference type="ARBA" id="ARBA00022840"/>
    </source>
</evidence>
<sequence length="1647" mass="182458">MSVEPGPSGAATPSSNVDVSALRAKLHRYVAGTDKADGSHLPPSAAISLFDLLASPVDDDGIQSGLVEALGFEGEGFSLVHDILVPGVRAALVAAERGKVGARPDAQPSKTGRKKIDITDIIGTNEDIERRIQEQLNRPKAMFVDESQQRVVKQEVLPNVFTSGSTVTQSMSYGGRFALPIGTEREQTDQWEEVTVPPPTAVPPKATEKPVLIKSLSPLARGCFPGYTSLNRMQSVVHPIAMGTNENMLVCAPTGAGKTDVALMTIIRVLQSHVKEGPSSHSSGFTIDKDKFKIIYVAPMKALAAEITRKFGKKLAWLGIKVRELTGDMQMTRQEIAETQVIVTTPEKWDVVTRKPTGEGELASKVRLLIIDEVHLLNEERGAVIETIVARTLRQVESSQSLIRIVGLSATLPNYIDVSDFLRVNRYQGLFFFDSSFRPVPLEQHFIGVKGKPRSATQTRNMEQAVYDKVLEQVRAGHQVMVFVHARKETVKTAQRLKEMATEEASIDLFDTRDHPKFQFYRRDIGTSRNKEMKELFDYGFGIHHAGMLRSDRAMMERMFEDNAIKVLCCTSTLAWGVNLPAHAVVIKGTQVYDSNRGSFVDLSVLDVLQIFGRAGRPGYETEGVGFICTSQDKLDHYLYSIMSQQPIESKFIPGMVDALNAEISLGTISNTREAISWIGYTYLFVRMRREPFIYGMSHDEPRDDPQLGNKRNDLVTQAARQLAKAKMIRFDEITNTFAISDLGRIAARYYLRHQTVEVFNELFNPRMKNADIFAMLAKATEFAQIQIRDTEVDELTSIMDSDSCPMEVKGGATSAEGKVNILLQAHISRVFIEDFALVSDTAYVAQNAGRIIRALLEIALSRNWANCAFLLVDLSKAIEKRMWPYEHPLAQVSTLQRDTLFNLRKWADDTEISELREMDAKTLGERVHMNATHGEALHRAALMFPTIGVTHALRPLAHDLLQITLTIEPQFHWSDKLSGSAEPFYVWIQDAEGLHILQWRSILLRKETTSLAVDFVIPWMPDAHKSLSIVTASDRWLGSDSETPIYLEQLIMPTAFEDNTPLLDLPFLPIAALDDPDLIKLYRPHVPMLNGIQSQAFWSVYHTDQNVLISAPVASGKSLLGELALWHLFRHAPGALAVVIVPHARAASETAARIRGVVPKGRKLSVTSVRTTDAFNKAVEADGGRIVVATPTALDLISDSRLTELAGKLSLVLLEDLHLLDAEYELTVTKLLSVTQPKKTRVVGLTCTLSDPSDIGNWLKVDPSYRFCFTPKDRGAPVVVQLKTFTIAHSTTLLKTMIKPTYDIIKGAANGGTPGSVIVFVPSRGAGRIVARDLVTQSGTEMDLNGFLNAQRADVEPLVERLRDPQLLEPLLHGIGYILPGMAPSDLAIVLELFASGIVRALIAPRESCWTLPVRASTVVLMGAQYMRFNPETEDRQVVAYSRQELVRMQGFAVLSAHPAGAGGRMFVMCQAEQLTAIGRVLSDGLSLESALPAVLKRDASEAQAIKTLEKMIKPREAPRAHQINRPREKDLRKRDMMDLIGYTLLGWRMRTNPTFYDMLSGTQAEQLSRAVDAWFANQPKPKVQRKVINDEDDDQAKGKGKGKGKAEEVEEEEKPEGAPAPAAAVDQFKIEEEEIVNGDADEDSD</sequence>
<accession>A0A7D8ZIC7</accession>
<keyword evidence="1" id="KW-0547">Nucleotide-binding</keyword>
<dbReference type="PANTHER" id="PTHR47961:SF13">
    <property type="entry name" value="ACTIVATING SIGNAL COINTEGRATOR 1 COMPLEX SUBUNIT 3"/>
    <property type="match status" value="1"/>
</dbReference>
<evidence type="ECO:0000256" key="2">
    <source>
        <dbReference type="ARBA" id="ARBA00022801"/>
    </source>
</evidence>
<dbReference type="GO" id="GO:0016787">
    <property type="term" value="F:hydrolase activity"/>
    <property type="evidence" value="ECO:0007669"/>
    <property type="project" value="UniProtKB-KW"/>
</dbReference>
<keyword evidence="2" id="KW-0378">Hydrolase</keyword>
<feature type="domain" description="Helicase C-terminal" evidence="7">
    <location>
        <begin position="466"/>
        <end position="664"/>
    </location>
</feature>
<dbReference type="GO" id="GO:0003676">
    <property type="term" value="F:nucleic acid binding"/>
    <property type="evidence" value="ECO:0007669"/>
    <property type="project" value="InterPro"/>
</dbReference>
<dbReference type="CDD" id="cd18795">
    <property type="entry name" value="SF2_C_Ski2"/>
    <property type="match status" value="1"/>
</dbReference>
<dbReference type="InterPro" id="IPR027417">
    <property type="entry name" value="P-loop_NTPase"/>
</dbReference>
<evidence type="ECO:0000313" key="8">
    <source>
        <dbReference type="EMBL" id="TXT15825.1"/>
    </source>
</evidence>
<comment type="caution">
    <text evidence="8">The sequence shown here is derived from an EMBL/GenBank/DDBJ whole genome shotgun (WGS) entry which is preliminary data.</text>
</comment>
<evidence type="ECO:0000313" key="9">
    <source>
        <dbReference type="Proteomes" id="UP000473826"/>
    </source>
</evidence>
<dbReference type="GO" id="GO:0005634">
    <property type="term" value="C:nucleus"/>
    <property type="evidence" value="ECO:0007669"/>
    <property type="project" value="TreeGrafter"/>
</dbReference>
<dbReference type="SMART" id="SM00973">
    <property type="entry name" value="Sec63"/>
    <property type="match status" value="1"/>
</dbReference>
<dbReference type="InterPro" id="IPR011545">
    <property type="entry name" value="DEAD/DEAH_box_helicase_dom"/>
</dbReference>
<feature type="region of interest" description="Disordered" evidence="5">
    <location>
        <begin position="1584"/>
        <end position="1647"/>
    </location>
</feature>
<dbReference type="OrthoDB" id="5575at2759"/>
<dbReference type="Gene3D" id="1.10.10.10">
    <property type="entry name" value="Winged helix-like DNA-binding domain superfamily/Winged helix DNA-binding domain"/>
    <property type="match status" value="1"/>
</dbReference>
<keyword evidence="4" id="KW-0067">ATP-binding</keyword>
<name>A0A7D8ZIC7_VANHU</name>
<evidence type="ECO:0000256" key="3">
    <source>
        <dbReference type="ARBA" id="ARBA00022806"/>
    </source>
</evidence>
<dbReference type="GO" id="GO:0004386">
    <property type="term" value="F:helicase activity"/>
    <property type="evidence" value="ECO:0007669"/>
    <property type="project" value="UniProtKB-KW"/>
</dbReference>